<reference evidence="2 3" key="1">
    <citation type="journal article" date="2023" name="Plant Dis.">
        <title>First Report of Diplodia intermedia Causing Canker and Dieback Diseases on Apple Trees in Canada.</title>
        <authorList>
            <person name="Ellouze W."/>
            <person name="Ilyukhin E."/>
            <person name="Sulman M."/>
            <person name="Ali S."/>
        </authorList>
    </citation>
    <scope>NUCLEOTIDE SEQUENCE [LARGE SCALE GENOMIC DNA]</scope>
    <source>
        <strain evidence="2 3">M45-28</strain>
    </source>
</reference>
<accession>A0ABR3TPG7</accession>
<dbReference type="Proteomes" id="UP001521184">
    <property type="component" value="Unassembled WGS sequence"/>
</dbReference>
<protein>
    <submittedName>
        <fullName evidence="2">Uncharacterized protein</fullName>
    </submittedName>
</protein>
<keyword evidence="3" id="KW-1185">Reference proteome</keyword>
<evidence type="ECO:0000256" key="1">
    <source>
        <dbReference type="SAM" id="MobiDB-lite"/>
    </source>
</evidence>
<organism evidence="2 3">
    <name type="scientific">Diplodia intermedia</name>
    <dbReference type="NCBI Taxonomy" id="856260"/>
    <lineage>
        <taxon>Eukaryota</taxon>
        <taxon>Fungi</taxon>
        <taxon>Dikarya</taxon>
        <taxon>Ascomycota</taxon>
        <taxon>Pezizomycotina</taxon>
        <taxon>Dothideomycetes</taxon>
        <taxon>Dothideomycetes incertae sedis</taxon>
        <taxon>Botryosphaeriales</taxon>
        <taxon>Botryosphaeriaceae</taxon>
        <taxon>Diplodia</taxon>
    </lineage>
</organism>
<feature type="region of interest" description="Disordered" evidence="1">
    <location>
        <begin position="65"/>
        <end position="85"/>
    </location>
</feature>
<evidence type="ECO:0000313" key="3">
    <source>
        <dbReference type="Proteomes" id="UP001521184"/>
    </source>
</evidence>
<feature type="compositionally biased region" description="Basic residues" evidence="1">
    <location>
        <begin position="15"/>
        <end position="25"/>
    </location>
</feature>
<sequence length="98" mass="11291">MKTENADVPAQGSAARKRKRSKRGGAKPYLFRYQRLANKQAMRFGTAAADAEDEAEWEAEWKKYRHKRRKTTKPERRSLGPRAPLPSVAVLLRQITPR</sequence>
<proteinExistence type="predicted"/>
<gene>
    <name evidence="2" type="ORF">SLS58_005937</name>
</gene>
<evidence type="ECO:0000313" key="2">
    <source>
        <dbReference type="EMBL" id="KAL1641660.1"/>
    </source>
</evidence>
<feature type="region of interest" description="Disordered" evidence="1">
    <location>
        <begin position="1"/>
        <end position="28"/>
    </location>
</feature>
<comment type="caution">
    <text evidence="2">The sequence shown here is derived from an EMBL/GenBank/DDBJ whole genome shotgun (WGS) entry which is preliminary data.</text>
</comment>
<name>A0ABR3TPG7_9PEZI</name>
<dbReference type="EMBL" id="JAKEKT020000038">
    <property type="protein sequence ID" value="KAL1641660.1"/>
    <property type="molecule type" value="Genomic_DNA"/>
</dbReference>